<keyword evidence="1" id="KW-0732">Signal</keyword>
<dbReference type="SUPFAM" id="SSF50998">
    <property type="entry name" value="Quinoprotein alcohol dehydrogenase-like"/>
    <property type="match status" value="1"/>
</dbReference>
<feature type="signal peptide" evidence="1">
    <location>
        <begin position="1"/>
        <end position="30"/>
    </location>
</feature>
<evidence type="ECO:0000259" key="3">
    <source>
        <dbReference type="Pfam" id="PF25291"/>
    </source>
</evidence>
<feature type="domain" description="Lambda-carrageenase beta-propeller" evidence="4">
    <location>
        <begin position="68"/>
        <end position="173"/>
    </location>
</feature>
<dbReference type="Gene3D" id="2.130.10.10">
    <property type="entry name" value="YVTN repeat-like/Quinoprotein amine dehydrogenase"/>
    <property type="match status" value="1"/>
</dbReference>
<evidence type="ECO:0000259" key="4">
    <source>
        <dbReference type="Pfam" id="PF25292"/>
    </source>
</evidence>
<dbReference type="InterPro" id="IPR057421">
    <property type="entry name" value="CGLA_M"/>
</dbReference>
<dbReference type="InterPro" id="IPR057420">
    <property type="entry name" value="Beta-prop_CGLA"/>
</dbReference>
<accession>A0ABX0UCS0</accession>
<dbReference type="InterPro" id="IPR057422">
    <property type="entry name" value="CGLA_C"/>
</dbReference>
<feature type="domain" description="Lambda-carrageenase middle" evidence="2">
    <location>
        <begin position="445"/>
        <end position="777"/>
    </location>
</feature>
<name>A0ABX0UCS0_9FLAO</name>
<protein>
    <submittedName>
        <fullName evidence="5">Uncharacterized protein</fullName>
    </submittedName>
</protein>
<dbReference type="EMBL" id="JAASQL010000001">
    <property type="protein sequence ID" value="NIJ44852.1"/>
    <property type="molecule type" value="Genomic_DNA"/>
</dbReference>
<dbReference type="RefSeq" id="WP_167185627.1">
    <property type="nucleotide sequence ID" value="NZ_JAASQL010000001.1"/>
</dbReference>
<evidence type="ECO:0000256" key="1">
    <source>
        <dbReference type="SAM" id="SignalP"/>
    </source>
</evidence>
<comment type="caution">
    <text evidence="5">The sequence shown here is derived from an EMBL/GenBank/DDBJ whole genome shotgun (WGS) entry which is preliminary data.</text>
</comment>
<feature type="chain" id="PRO_5047347038" evidence="1">
    <location>
        <begin position="31"/>
        <end position="901"/>
    </location>
</feature>
<evidence type="ECO:0000313" key="6">
    <source>
        <dbReference type="Proteomes" id="UP000745859"/>
    </source>
</evidence>
<reference evidence="5 6" key="1">
    <citation type="submission" date="2020-03" db="EMBL/GenBank/DDBJ databases">
        <title>Genomic Encyclopedia of Type Strains, Phase IV (KMG-IV): sequencing the most valuable type-strain genomes for metagenomic binning, comparative biology and taxonomic classification.</title>
        <authorList>
            <person name="Goeker M."/>
        </authorList>
    </citation>
    <scope>NUCLEOTIDE SEQUENCE [LARGE SCALE GENOMIC DNA]</scope>
    <source>
        <strain evidence="5 6">DSM 101599</strain>
    </source>
</reference>
<dbReference type="Pfam" id="PF25292">
    <property type="entry name" value="Beta-prop_CGLA"/>
    <property type="match status" value="1"/>
</dbReference>
<sequence>MKKIKNSLKVLKKQGVLLLLSVVFCNAANAKNSASDNFFTQETTVRNAVVASVKNKEVLYVSSLSDGVGCYTLEGKNLWSATIETPAVIFEIEAADIDDDGNDDLLAASANGTIYCWSSKGKLLWKFTPDHKVRFSEIAVVKNNNKLQIFAGGNDYKLYELDAKGKQVSTTKISGVVRKIEAGNFTSKNKQDIFLMTYSHDKFRWEFMGVLDSQSKKVLKEANYRNPKLKSLSKAMVTNISISDINKDELDDILFFGDISFVPLFTGLNSSFEVIAEYKATRKDNQRYGHSKGISLLPLRDEIMFQFGGIMYQLDLSGKLIEKFGTRYAKNDEIVFSDFAVASKSKELIAAGEVDGGSGIYKYDLTKNSWATISQKLQGTMEQVEGNLELLYKQILDFKMPSYQQKSNQDWVMVTSKKVDAKVNKIKGNNIQFVIQKSPKEGTDRSHMVAVMGKIALKKDKRGKYQDSREDIVNMARTYEKQGQPFTFWAGHGNDPFYIQIETLEQILEVAPTTCRGFVYAEMDNVDDPRVVHFVKEYIPRLAKAIRKHKKAKLYFRYKNTFWALTNKLPLWQELFFSKKYNDILAPASEDTSSRTQDINLSGRVGMFVAGYIDDFAMRLVDDNPTSWRPLSPGGQRSFSPYLRQGVMMAAYGAKHGVIIDNNFTKGAGLNILFGLMKSGALPMVKKEDILSIGSWHLIKEVDEHLIHTIDNHHSLKQYKPTDDQDLFSVTQMHWAGTNIPEHDYSKIALGVDYRWLNYMPLMPNGMVPIAPIEYAKELEKNNIPYSVSNGSKGFSNGKLISAKEYATEFKEIVAKGKLALPVEVKGASWSAIRIDKNHIRVILVDPGYIEPKDRNVTITFNGKKPTSAIDILSKEKIDIKGNTINTKVLAGSLKFIDLTY</sequence>
<dbReference type="Pfam" id="PF25291">
    <property type="entry name" value="CGLA_C"/>
    <property type="match status" value="1"/>
</dbReference>
<gene>
    <name evidence="5" type="ORF">FHR24_001291</name>
</gene>
<keyword evidence="6" id="KW-1185">Reference proteome</keyword>
<dbReference type="Proteomes" id="UP000745859">
    <property type="component" value="Unassembled WGS sequence"/>
</dbReference>
<evidence type="ECO:0000313" key="5">
    <source>
        <dbReference type="EMBL" id="NIJ44852.1"/>
    </source>
</evidence>
<organism evidence="5 6">
    <name type="scientific">Wenyingzhuangia heitensis</name>
    <dbReference type="NCBI Taxonomy" id="1487859"/>
    <lineage>
        <taxon>Bacteria</taxon>
        <taxon>Pseudomonadati</taxon>
        <taxon>Bacteroidota</taxon>
        <taxon>Flavobacteriia</taxon>
        <taxon>Flavobacteriales</taxon>
        <taxon>Flavobacteriaceae</taxon>
        <taxon>Wenyingzhuangia</taxon>
    </lineage>
</organism>
<dbReference type="Pfam" id="PF25290">
    <property type="entry name" value="CGLA_M"/>
    <property type="match status" value="1"/>
</dbReference>
<dbReference type="InterPro" id="IPR015943">
    <property type="entry name" value="WD40/YVTN_repeat-like_dom_sf"/>
</dbReference>
<feature type="domain" description="Lambda-carrageenase C-terminal" evidence="3">
    <location>
        <begin position="829"/>
        <end position="899"/>
    </location>
</feature>
<proteinExistence type="predicted"/>
<evidence type="ECO:0000259" key="2">
    <source>
        <dbReference type="Pfam" id="PF25290"/>
    </source>
</evidence>
<dbReference type="InterPro" id="IPR011047">
    <property type="entry name" value="Quinoprotein_ADH-like_sf"/>
</dbReference>